<comment type="caution">
    <text evidence="1">The sequence shown here is derived from an EMBL/GenBank/DDBJ whole genome shotgun (WGS) entry which is preliminary data.</text>
</comment>
<evidence type="ECO:0000313" key="2">
    <source>
        <dbReference type="Proteomes" id="UP001157502"/>
    </source>
</evidence>
<organism evidence="1 2">
    <name type="scientific">Dallia pectoralis</name>
    <name type="common">Alaska blackfish</name>
    <dbReference type="NCBI Taxonomy" id="75939"/>
    <lineage>
        <taxon>Eukaryota</taxon>
        <taxon>Metazoa</taxon>
        <taxon>Chordata</taxon>
        <taxon>Craniata</taxon>
        <taxon>Vertebrata</taxon>
        <taxon>Euteleostomi</taxon>
        <taxon>Actinopterygii</taxon>
        <taxon>Neopterygii</taxon>
        <taxon>Teleostei</taxon>
        <taxon>Protacanthopterygii</taxon>
        <taxon>Esociformes</taxon>
        <taxon>Umbridae</taxon>
        <taxon>Dallia</taxon>
    </lineage>
</organism>
<keyword evidence="2" id="KW-1185">Reference proteome</keyword>
<name>A0ACC2FSP4_DALPE</name>
<evidence type="ECO:0000313" key="1">
    <source>
        <dbReference type="EMBL" id="KAJ7994399.1"/>
    </source>
</evidence>
<proteinExistence type="predicted"/>
<accession>A0ACC2FSP4</accession>
<protein>
    <submittedName>
        <fullName evidence="1">Uncharacterized protein</fullName>
    </submittedName>
</protein>
<sequence>MERDFSQTEYDSAVPCMDRLQRHTDMEQLNQAEYLKELNQIIETQQEVLDKQNVRIEELEQQVMDLCSEISCLTEQHERHLVTCRVQLGNNHPELTVGDTKEKVSKEK</sequence>
<gene>
    <name evidence="1" type="ORF">DPEC_G00248880</name>
</gene>
<dbReference type="EMBL" id="CM055749">
    <property type="protein sequence ID" value="KAJ7994399.1"/>
    <property type="molecule type" value="Genomic_DNA"/>
</dbReference>
<dbReference type="Proteomes" id="UP001157502">
    <property type="component" value="Chromosome 22"/>
</dbReference>
<reference evidence="1" key="1">
    <citation type="submission" date="2021-05" db="EMBL/GenBank/DDBJ databases">
        <authorList>
            <person name="Pan Q."/>
            <person name="Jouanno E."/>
            <person name="Zahm M."/>
            <person name="Klopp C."/>
            <person name="Cabau C."/>
            <person name="Louis A."/>
            <person name="Berthelot C."/>
            <person name="Parey E."/>
            <person name="Roest Crollius H."/>
            <person name="Montfort J."/>
            <person name="Robinson-Rechavi M."/>
            <person name="Bouchez O."/>
            <person name="Lampietro C."/>
            <person name="Lopez Roques C."/>
            <person name="Donnadieu C."/>
            <person name="Postlethwait J."/>
            <person name="Bobe J."/>
            <person name="Dillon D."/>
            <person name="Chandos A."/>
            <person name="von Hippel F."/>
            <person name="Guiguen Y."/>
        </authorList>
    </citation>
    <scope>NUCLEOTIDE SEQUENCE</scope>
    <source>
        <strain evidence="1">YG-Jan2019</strain>
    </source>
</reference>